<evidence type="ECO:0000313" key="2">
    <source>
        <dbReference type="EMBL" id="CAG9820808.1"/>
    </source>
</evidence>
<dbReference type="PROSITE" id="PS50890">
    <property type="entry name" value="PUA"/>
    <property type="match status" value="1"/>
</dbReference>
<dbReference type="AlphaFoldDB" id="A0A9N9X160"/>
<accession>A0A9N9X160</accession>
<dbReference type="PANTHER" id="PTHR15192">
    <property type="entry name" value="PROTEIN CBG05349"/>
    <property type="match status" value="1"/>
</dbReference>
<reference evidence="2" key="1">
    <citation type="submission" date="2022-01" db="EMBL/GenBank/DDBJ databases">
        <authorList>
            <person name="King R."/>
        </authorList>
    </citation>
    <scope>NUCLEOTIDE SEQUENCE</scope>
</reference>
<dbReference type="PANTHER" id="PTHR15192:SF8">
    <property type="entry name" value="FAD_NAD(P)-BINDING DOMAIN-CONTAINING PROTEIN"/>
    <property type="match status" value="1"/>
</dbReference>
<evidence type="ECO:0008006" key="4">
    <source>
        <dbReference type="Google" id="ProtNLM"/>
    </source>
</evidence>
<evidence type="ECO:0000256" key="1">
    <source>
        <dbReference type="SAM" id="MobiDB-lite"/>
    </source>
</evidence>
<evidence type="ECO:0000313" key="3">
    <source>
        <dbReference type="Proteomes" id="UP001153737"/>
    </source>
</evidence>
<proteinExistence type="predicted"/>
<reference evidence="2" key="2">
    <citation type="submission" date="2022-10" db="EMBL/GenBank/DDBJ databases">
        <authorList>
            <consortium name="ENA_rothamsted_submissions"/>
            <consortium name="culmorum"/>
            <person name="King R."/>
        </authorList>
    </citation>
    <scope>NUCLEOTIDE SEQUENCE</scope>
</reference>
<sequence length="619" mass="69314">MNGKECADGFGVLTEMCSRFVDFPSVHDHYKMKSGNQNGVIYTEVVVIGNGPSGIALSYMLSGHVPYLISDDHPDEMLAARLRPLVGECLLGQDLGQLSDGLEGRTTNQMSLLLDALLHPCADVGLELEPLVEFRRTGIKFDHIVLGKGPPGGSWHHMDPQILTLSLGSWMSLPGLPLITRDSREKRAYASNVAKYYVQYTEQMDLAKHFRNNVSVHLVERLDDSSSQFRNDRCERSILKRNNWVKKVNKEMREDEEAGIESEMDKTRNRKDKTCFISNAINCLMLKHRKKSRCKRPRDSSPKRQLVTVDPQLPSDKKRSISLCCDSRNVCDKYNDTVNIYSLRNSCSLDFNPVPSAYNLECDPEANWLVTAVDTQTGEKIDYSCKYLVLATGGNDLPNRLEVSKEKGDPNWLVYDLRSLEEKVDAHVECHHSDEIDPVLVVGAGLSAADAIIATRGRNIPVIHVFRNKSPELNKLLPENLYPEYHKVHQMMTDGGSTYPLYTAYPEYNLTDLDEDSHTVILTSKEGVAIKFNISYAVVLIGSRPDLSFLSDGAQIGVRKDLPVDCKTNTVDIDRLTYGVNGYGNLFVLGPLAGDNFVRFLPGGALAVIEELYKRNSYS</sequence>
<name>A0A9N9X160_PHACE</name>
<dbReference type="SUPFAM" id="SSF51905">
    <property type="entry name" value="FAD/NAD(P)-binding domain"/>
    <property type="match status" value="1"/>
</dbReference>
<dbReference type="InterPro" id="IPR036188">
    <property type="entry name" value="FAD/NAD-bd_sf"/>
</dbReference>
<dbReference type="OrthoDB" id="412005at2759"/>
<protein>
    <recommendedName>
        <fullName evidence="4">Oxidative stress-induced growth inhibitor 2</fullName>
    </recommendedName>
</protein>
<organism evidence="2 3">
    <name type="scientific">Phaedon cochleariae</name>
    <name type="common">Mustard beetle</name>
    <dbReference type="NCBI Taxonomy" id="80249"/>
    <lineage>
        <taxon>Eukaryota</taxon>
        <taxon>Metazoa</taxon>
        <taxon>Ecdysozoa</taxon>
        <taxon>Arthropoda</taxon>
        <taxon>Hexapoda</taxon>
        <taxon>Insecta</taxon>
        <taxon>Pterygota</taxon>
        <taxon>Neoptera</taxon>
        <taxon>Endopterygota</taxon>
        <taxon>Coleoptera</taxon>
        <taxon>Polyphaga</taxon>
        <taxon>Cucujiformia</taxon>
        <taxon>Chrysomeloidea</taxon>
        <taxon>Chrysomelidae</taxon>
        <taxon>Chrysomelinae</taxon>
        <taxon>Chrysomelini</taxon>
        <taxon>Phaedon</taxon>
    </lineage>
</organism>
<keyword evidence="3" id="KW-1185">Reference proteome</keyword>
<dbReference type="EMBL" id="OU896710">
    <property type="protein sequence ID" value="CAG9820808.1"/>
    <property type="molecule type" value="Genomic_DNA"/>
</dbReference>
<dbReference type="Gene3D" id="3.50.50.60">
    <property type="entry name" value="FAD/NAD(P)-binding domain"/>
    <property type="match status" value="3"/>
</dbReference>
<dbReference type="Proteomes" id="UP001153737">
    <property type="component" value="Chromosome 4"/>
</dbReference>
<dbReference type="InterPro" id="IPR029731">
    <property type="entry name" value="OSGIN1/2"/>
</dbReference>
<gene>
    <name evidence="2" type="ORF">PHAECO_LOCUS8391</name>
</gene>
<feature type="region of interest" description="Disordered" evidence="1">
    <location>
        <begin position="291"/>
        <end position="312"/>
    </location>
</feature>